<dbReference type="OrthoDB" id="204958at2759"/>
<keyword evidence="8" id="KW-0863">Zinc-finger</keyword>
<keyword evidence="2 7" id="KW-0963">Cytoplasm</keyword>
<dbReference type="Gene3D" id="6.10.250.3160">
    <property type="match status" value="1"/>
</dbReference>
<feature type="region of interest" description="Disordered" evidence="9">
    <location>
        <begin position="1"/>
        <end position="49"/>
    </location>
</feature>
<evidence type="ECO:0000256" key="3">
    <source>
        <dbReference type="ARBA" id="ARBA00022664"/>
    </source>
</evidence>
<accession>A0A1Y2AFF3</accession>
<reference evidence="12 13" key="1">
    <citation type="submission" date="2016-07" db="EMBL/GenBank/DDBJ databases">
        <title>Pervasive Adenine N6-methylation of Active Genes in Fungi.</title>
        <authorList>
            <consortium name="DOE Joint Genome Institute"/>
            <person name="Mondo S.J."/>
            <person name="Dannebaum R.O."/>
            <person name="Kuo R.C."/>
            <person name="Labutti K."/>
            <person name="Haridas S."/>
            <person name="Kuo A."/>
            <person name="Salamov A."/>
            <person name="Ahrendt S.R."/>
            <person name="Lipzen A."/>
            <person name="Sullivan W."/>
            <person name="Andreopoulos W.B."/>
            <person name="Clum A."/>
            <person name="Lindquist E."/>
            <person name="Daum C."/>
            <person name="Ramamoorthy G.K."/>
            <person name="Gryganskyi A."/>
            <person name="Culley D."/>
            <person name="Magnuson J.K."/>
            <person name="James T.Y."/>
            <person name="O'Malley M.A."/>
            <person name="Stajich J.E."/>
            <person name="Spatafora J.W."/>
            <person name="Visel A."/>
            <person name="Grigoriev I.V."/>
        </authorList>
    </citation>
    <scope>NUCLEOTIDE SEQUENCE [LARGE SCALE GENOMIC DNA]</scope>
    <source>
        <strain evidence="12 13">68-887.2</strain>
    </source>
</reference>
<keyword evidence="12" id="KW-0808">Transferase</keyword>
<evidence type="ECO:0000259" key="11">
    <source>
        <dbReference type="PROSITE" id="PS50103"/>
    </source>
</evidence>
<dbReference type="AlphaFoldDB" id="A0A1Y2AFF3"/>
<feature type="region of interest" description="Knob domain" evidence="7">
    <location>
        <begin position="541"/>
        <end position="641"/>
    </location>
</feature>
<evidence type="ECO:0000256" key="5">
    <source>
        <dbReference type="ARBA" id="ARBA00022840"/>
    </source>
</evidence>
<dbReference type="SMART" id="SM00220">
    <property type="entry name" value="S_TKc"/>
    <property type="match status" value="1"/>
</dbReference>
<dbReference type="Pfam" id="PF25586">
    <property type="entry name" value="zf-CCCH_PAN3"/>
    <property type="match status" value="1"/>
</dbReference>
<dbReference type="Proteomes" id="UP000193986">
    <property type="component" value="Unassembled WGS sequence"/>
</dbReference>
<comment type="caution">
    <text evidence="7">Lacks conserved residue(s) required for the propagation of feature annotation.</text>
</comment>
<evidence type="ECO:0000256" key="6">
    <source>
        <dbReference type="ARBA" id="ARBA00023054"/>
    </source>
</evidence>
<dbReference type="GO" id="GO:0008270">
    <property type="term" value="F:zinc ion binding"/>
    <property type="evidence" value="ECO:0007669"/>
    <property type="project" value="UniProtKB-KW"/>
</dbReference>
<dbReference type="PROSITE" id="PS50011">
    <property type="entry name" value="PROTEIN_KINASE_DOM"/>
    <property type="match status" value="1"/>
</dbReference>
<dbReference type="Gene3D" id="1.10.510.10">
    <property type="entry name" value="Transferase(Phosphotransferase) domain 1"/>
    <property type="match status" value="1"/>
</dbReference>
<dbReference type="FunCoup" id="A0A1Y2AFF3">
    <property type="interactions" value="77"/>
</dbReference>
<proteinExistence type="inferred from homology"/>
<comment type="caution">
    <text evidence="12">The sequence shown here is derived from an EMBL/GenBank/DDBJ whole genome shotgun (WGS) entry which is preliminary data.</text>
</comment>
<feature type="binding site" evidence="7">
    <location>
        <position position="291"/>
    </location>
    <ligand>
        <name>ATP</name>
        <dbReference type="ChEBI" id="CHEBI:30616"/>
    </ligand>
</feature>
<dbReference type="GO" id="GO:0000289">
    <property type="term" value="P:nuclear-transcribed mRNA poly(A) tail shortening"/>
    <property type="evidence" value="ECO:0007669"/>
    <property type="project" value="UniProtKB-UniRule"/>
</dbReference>
<keyword evidence="13" id="KW-1185">Reference proteome</keyword>
<evidence type="ECO:0000313" key="12">
    <source>
        <dbReference type="EMBL" id="ORY21333.1"/>
    </source>
</evidence>
<keyword evidence="12" id="KW-0418">Kinase</keyword>
<feature type="domain" description="C3H1-type" evidence="11">
    <location>
        <begin position="50"/>
        <end position="79"/>
    </location>
</feature>
<gene>
    <name evidence="7" type="primary">PAN3</name>
    <name evidence="12" type="ORF">BCR39DRAFT_553839</name>
</gene>
<comment type="subcellular location">
    <subcellularLocation>
        <location evidence="1 7">Cytoplasm</location>
    </subcellularLocation>
</comment>
<dbReference type="PROSITE" id="PS50103">
    <property type="entry name" value="ZF_C3H1"/>
    <property type="match status" value="1"/>
</dbReference>
<comment type="domain">
    <text evidence="7">Contains a pseudokinase domain. The protein kinase domain is predicted to be catalytically inactive because some of the residues important for catalytic activity are substituted and it lacks the equivalent of the binding site for a peptide substrate. However, it has retained an ATP-binding site and ATP-binding is required for mRNA degradation, stimulating the activity of the PAN2 nuclease in vitro. The nucleotide-binding site is juxtaposed to the RNase active site of PAN2 in the complex and may actually bind nucleosides of a poly(A) RNA rather than ATP, feeding the poly(A)-tail to the active site of the deadenylase and thus increasing the efficiency with which this distributive enzyme degrades oligo(A) RNAs.</text>
</comment>
<comment type="similarity">
    <text evidence="7">Belongs to the protein kinase superfamily. PAN3 family.</text>
</comment>
<dbReference type="InterPro" id="IPR030844">
    <property type="entry name" value="PAN3"/>
</dbReference>
<dbReference type="GO" id="GO:0008143">
    <property type="term" value="F:poly(A) binding"/>
    <property type="evidence" value="ECO:0007669"/>
    <property type="project" value="TreeGrafter"/>
</dbReference>
<comment type="domain">
    <text evidence="7">The pseudokinase domain, the coiled-coil (CC), and C-terminal knob domain (CK) form a structural unit (PKC) that forms an extensive high-affinity interaction surface for PAN2.</text>
</comment>
<dbReference type="InterPro" id="IPR000719">
    <property type="entry name" value="Prot_kinase_dom"/>
</dbReference>
<evidence type="ECO:0000256" key="1">
    <source>
        <dbReference type="ARBA" id="ARBA00004496"/>
    </source>
</evidence>
<dbReference type="GO" id="GO:0004672">
    <property type="term" value="F:protein kinase activity"/>
    <property type="evidence" value="ECO:0007669"/>
    <property type="project" value="InterPro"/>
</dbReference>
<dbReference type="FunFam" id="1.10.287.3700:FF:000001">
    <property type="entry name" value="PAN2-PAN3 deadenylation complex subunit PAN3"/>
    <property type="match status" value="1"/>
</dbReference>
<dbReference type="GO" id="GO:0000932">
    <property type="term" value="C:P-body"/>
    <property type="evidence" value="ECO:0007669"/>
    <property type="project" value="TreeGrafter"/>
</dbReference>
<keyword evidence="3 7" id="KW-0507">mRNA processing</keyword>
<comment type="function">
    <text evidence="7">Regulatory subunit of the poly(A)-nuclease (PAN) deadenylation complex, one of two cytoplasmic mRNA deadenylases involved in mRNA turnover. PAN specifically shortens poly(A) tails of RNA and the activity is stimulated by poly(A)-binding protein PAB1. PAN deadenylation is followed by rapid degradation of the shortened mRNA tails by the CCR4-NOT complex. Deadenylated mRNAs are then degraded by two alternative mechanisms, namely exosome-mediated 3'-5' exonucleolytic degradation, or deadenlyation-dependent mRNA decaping and subsequent 5'-3' exonucleolytic degradation by XRN1. May also be involved in post-transcriptional maturation of mRNA poly(A) tails. PAN3 acts as a positive regulator for PAN activity, recruiting the catalytic subunit PAN2 to mRNA via its interaction with RNA and with PAB1.</text>
</comment>
<feature type="coiled-coil region" evidence="7">
    <location>
        <begin position="502"/>
        <end position="540"/>
    </location>
</feature>
<evidence type="ECO:0000256" key="4">
    <source>
        <dbReference type="ARBA" id="ARBA00022741"/>
    </source>
</evidence>
<comment type="domain">
    <text evidence="7">The N-terminal zinc finger binds to poly(A) RNA.</text>
</comment>
<dbReference type="GO" id="GO:0031251">
    <property type="term" value="C:PAN complex"/>
    <property type="evidence" value="ECO:0007669"/>
    <property type="project" value="UniProtKB-UniRule"/>
</dbReference>
<evidence type="ECO:0000256" key="2">
    <source>
        <dbReference type="ARBA" id="ARBA00022490"/>
    </source>
</evidence>
<feature type="binding site" evidence="7">
    <location>
        <begin position="340"/>
        <end position="347"/>
    </location>
    <ligand>
        <name>ATP</name>
        <dbReference type="ChEBI" id="CHEBI:30616"/>
    </ligand>
</feature>
<organism evidence="12 13">
    <name type="scientific">Naematelia encephala</name>
    <dbReference type="NCBI Taxonomy" id="71784"/>
    <lineage>
        <taxon>Eukaryota</taxon>
        <taxon>Fungi</taxon>
        <taxon>Dikarya</taxon>
        <taxon>Basidiomycota</taxon>
        <taxon>Agaricomycotina</taxon>
        <taxon>Tremellomycetes</taxon>
        <taxon>Tremellales</taxon>
        <taxon>Naemateliaceae</taxon>
        <taxon>Naematelia</taxon>
    </lineage>
</organism>
<dbReference type="Pfam" id="PF18101">
    <property type="entry name" value="Pan3_CK"/>
    <property type="match status" value="1"/>
</dbReference>
<dbReference type="Pfam" id="PF00069">
    <property type="entry name" value="Pkinase"/>
    <property type="match status" value="1"/>
</dbReference>
<dbReference type="InterPro" id="IPR041332">
    <property type="entry name" value="Pan3_CK"/>
</dbReference>
<evidence type="ECO:0000256" key="7">
    <source>
        <dbReference type="HAMAP-Rule" id="MF_03181"/>
    </source>
</evidence>
<dbReference type="GO" id="GO:0005524">
    <property type="term" value="F:ATP binding"/>
    <property type="evidence" value="ECO:0007669"/>
    <property type="project" value="UniProtKB-UniRule"/>
</dbReference>
<evidence type="ECO:0000313" key="13">
    <source>
        <dbReference type="Proteomes" id="UP000193986"/>
    </source>
</evidence>
<keyword evidence="5 7" id="KW-0067">ATP-binding</keyword>
<evidence type="ECO:0000259" key="10">
    <source>
        <dbReference type="PROSITE" id="PS50011"/>
    </source>
</evidence>
<name>A0A1Y2AFF3_9TREE</name>
<dbReference type="GO" id="GO:0006397">
    <property type="term" value="P:mRNA processing"/>
    <property type="evidence" value="ECO:0007669"/>
    <property type="project" value="UniProtKB-KW"/>
</dbReference>
<feature type="zinc finger region" description="C3H1-type" evidence="8">
    <location>
        <begin position="50"/>
        <end position="79"/>
    </location>
</feature>
<keyword evidence="4 7" id="KW-0547">Nucleotide-binding</keyword>
<dbReference type="Gene3D" id="1.20.5.5160">
    <property type="match status" value="1"/>
</dbReference>
<dbReference type="InParanoid" id="A0A1Y2AFF3"/>
<dbReference type="InterPro" id="IPR000571">
    <property type="entry name" value="Znf_CCCH"/>
</dbReference>
<comment type="subunit">
    <text evidence="7">Homodimer. Forms a heterotrimer with a catalytic subunit PAN2 to form the poly(A)-nuclease (PAN) deadenylation complex. Interacts (via PAM-2 motif) with poly(A)-binding protein PAB1 (via PABC domain), conferring substrate specificity of the enzyme complex.</text>
</comment>
<sequence length="641" mass="70423">MAAPAPRSAAIQIVRPNASAPAFKPAAQPQQPQPQSQSQVASPVTKTRTDNTQRLCRNVLIYGTCKYQDQGCPFYHPPPGVDPTLLESGTQNPTPLQAPLAATQVPPAQDAPRSAGLGVAAPVFVPKTPNPVADVPSQPSTPSVHPGHLWPQASDTGLPGSTDGSAMGYDEGMLGNHQGMESNMYMQQPSRHTLDYHLYTSPLPHVSNPPISTAPLHSFFIPDDLRRVLQARQDAIQALPSGPTGLPAELGVYHTLVPLGHPVSAPSRVWGHPSPVYRATSGVDGNVYALRRIEGFKLVNEQAFGAIDTWRRLRHPNIVGLREAFTTKAFNDNSLVLVYDYHPDSTTLLDEHLAPDPPPRIHNHPRQGMPIPERVLWSYITQIANAIKAIHASGMAVRGLDMSKVLLTGKNRVRLNGCGIMDVLAYDANTPIAMFQQEDLVSFGKLIMHLTCEFFQPGQHPSGPLDHITRHYSPDVKNIVLFLISKPQPSKSIDDAIRLSGMRMLNELDAMQMYVDVLEGELGGEIENGRLVRLLIKLGFINERAEFELDPRWSDTGDRYILKLFRDFVFHSIGVDGNPVLDLSHVLTCLNKLDAGLDERIMLVSRDDQSCLVVSYREIKSCIEVAYGELRNAGNPMRGLR</sequence>
<dbReference type="HAMAP" id="MF_03181">
    <property type="entry name" value="PAN3"/>
    <property type="match status" value="1"/>
</dbReference>
<evidence type="ECO:0000256" key="8">
    <source>
        <dbReference type="PROSITE-ProRule" id="PRU00723"/>
    </source>
</evidence>
<dbReference type="PANTHER" id="PTHR12272:SF11">
    <property type="entry name" value="PAN2-PAN3 DEADENYLATION COMPLEX SUBUNIT PAN3"/>
    <property type="match status" value="1"/>
</dbReference>
<feature type="binding site" evidence="7">
    <location>
        <begin position="403"/>
        <end position="404"/>
    </location>
    <ligand>
        <name>ATP</name>
        <dbReference type="ChEBI" id="CHEBI:30616"/>
    </ligand>
</feature>
<dbReference type="EMBL" id="MCFC01000113">
    <property type="protein sequence ID" value="ORY21333.1"/>
    <property type="molecule type" value="Genomic_DNA"/>
</dbReference>
<dbReference type="STRING" id="71784.A0A1Y2AFF3"/>
<keyword evidence="8" id="KW-0862">Zinc</keyword>
<keyword evidence="8" id="KW-0479">Metal-binding</keyword>
<feature type="domain" description="Protein kinase" evidence="10">
    <location>
        <begin position="253"/>
        <end position="541"/>
    </location>
</feature>
<feature type="compositionally biased region" description="Low complexity" evidence="9">
    <location>
        <begin position="16"/>
        <end position="43"/>
    </location>
</feature>
<dbReference type="PANTHER" id="PTHR12272">
    <property type="entry name" value="DEADENYLATION COMPLEX SUBUNIT PAN3"/>
    <property type="match status" value="1"/>
</dbReference>
<dbReference type="InterPro" id="IPR011009">
    <property type="entry name" value="Kinase-like_dom_sf"/>
</dbReference>
<dbReference type="SUPFAM" id="SSF56112">
    <property type="entry name" value="Protein kinase-like (PK-like)"/>
    <property type="match status" value="1"/>
</dbReference>
<protein>
    <recommendedName>
        <fullName evidence="7">PAN2-PAN3 deadenylation complex subunit PAN3</fullName>
    </recommendedName>
    <alternativeName>
        <fullName evidence="7">PAB1P-dependent poly(A)-specific ribonuclease</fullName>
    </alternativeName>
    <alternativeName>
        <fullName evidence="7">Poly(A)-nuclease deadenylation complex subunit 3</fullName>
        <shortName evidence="7">PAN deadenylation complex subunit 3</shortName>
    </alternativeName>
</protein>
<dbReference type="Gene3D" id="1.10.287.3700">
    <property type="match status" value="1"/>
</dbReference>
<evidence type="ECO:0000256" key="9">
    <source>
        <dbReference type="SAM" id="MobiDB-lite"/>
    </source>
</evidence>
<keyword evidence="6 7" id="KW-0175">Coiled coil</keyword>